<dbReference type="PROSITE" id="PS51864">
    <property type="entry name" value="ASTACIN"/>
    <property type="match status" value="1"/>
</dbReference>
<feature type="binding site" evidence="8">
    <location>
        <position position="268"/>
    </location>
    <ligand>
        <name>Zn(2+)</name>
        <dbReference type="ChEBI" id="CHEBI:29105"/>
        <note>catalytic</note>
    </ligand>
</feature>
<dbReference type="SUPFAM" id="SSF55486">
    <property type="entry name" value="Metalloproteases ('zincins'), catalytic domain"/>
    <property type="match status" value="1"/>
</dbReference>
<dbReference type="PANTHER" id="PTHR10127:SF780">
    <property type="entry name" value="METALLOENDOPEPTIDASE"/>
    <property type="match status" value="1"/>
</dbReference>
<evidence type="ECO:0000256" key="2">
    <source>
        <dbReference type="ARBA" id="ARBA00022723"/>
    </source>
</evidence>
<accession>A0AAD9IYA0</accession>
<evidence type="ECO:0000256" key="10">
    <source>
        <dbReference type="SAM" id="MobiDB-lite"/>
    </source>
</evidence>
<feature type="compositionally biased region" description="Low complexity" evidence="10">
    <location>
        <begin position="698"/>
        <end position="738"/>
    </location>
</feature>
<feature type="compositionally biased region" description="Basic residues" evidence="10">
    <location>
        <begin position="764"/>
        <end position="778"/>
    </location>
</feature>
<reference evidence="13" key="1">
    <citation type="journal article" date="2023" name="Mol. Biol. Evol.">
        <title>Third-Generation Sequencing Reveals the Adaptive Role of the Epigenome in Three Deep-Sea Polychaetes.</title>
        <authorList>
            <person name="Perez M."/>
            <person name="Aroh O."/>
            <person name="Sun Y."/>
            <person name="Lan Y."/>
            <person name="Juniper S.K."/>
            <person name="Young C.R."/>
            <person name="Angers B."/>
            <person name="Qian P.Y."/>
        </authorList>
    </citation>
    <scope>NUCLEOTIDE SEQUENCE</scope>
    <source>
        <strain evidence="13">P08H-3</strain>
    </source>
</reference>
<dbReference type="PROSITE" id="PS01186">
    <property type="entry name" value="EGF_2"/>
    <property type="match status" value="1"/>
</dbReference>
<evidence type="ECO:0000313" key="14">
    <source>
        <dbReference type="Proteomes" id="UP001208570"/>
    </source>
</evidence>
<evidence type="ECO:0000256" key="8">
    <source>
        <dbReference type="PROSITE-ProRule" id="PRU01211"/>
    </source>
</evidence>
<evidence type="ECO:0000256" key="9">
    <source>
        <dbReference type="RuleBase" id="RU361183"/>
    </source>
</evidence>
<feature type="binding site" evidence="8">
    <location>
        <position position="262"/>
    </location>
    <ligand>
        <name>Zn(2+)</name>
        <dbReference type="ChEBI" id="CHEBI:29105"/>
        <note>catalytic</note>
    </ligand>
</feature>
<feature type="domain" description="Peptidase M12A" evidence="12">
    <location>
        <begin position="152"/>
        <end position="364"/>
    </location>
</feature>
<dbReference type="InterPro" id="IPR000859">
    <property type="entry name" value="CUB_dom"/>
</dbReference>
<dbReference type="Gene3D" id="3.40.390.10">
    <property type="entry name" value="Collagenase (Catalytic Domain)"/>
    <property type="match status" value="1"/>
</dbReference>
<dbReference type="SUPFAM" id="SSF49854">
    <property type="entry name" value="Spermadhesin, CUB domain"/>
    <property type="match status" value="1"/>
</dbReference>
<feature type="binding site" evidence="8">
    <location>
        <position position="258"/>
    </location>
    <ligand>
        <name>Zn(2+)</name>
        <dbReference type="ChEBI" id="CHEBI:29105"/>
        <note>catalytic</note>
    </ligand>
</feature>
<protein>
    <recommendedName>
        <fullName evidence="9">Metalloendopeptidase</fullName>
        <ecNumber evidence="9">3.4.24.-</ecNumber>
    </recommendedName>
</protein>
<dbReference type="GO" id="GO:0006508">
    <property type="term" value="P:proteolysis"/>
    <property type="evidence" value="ECO:0007669"/>
    <property type="project" value="UniProtKB-KW"/>
</dbReference>
<dbReference type="InterPro" id="IPR024079">
    <property type="entry name" value="MetalloPept_cat_dom_sf"/>
</dbReference>
<keyword evidence="3 8" id="KW-0378">Hydrolase</keyword>
<name>A0AAD9IYA0_9ANNE</name>
<dbReference type="InterPro" id="IPR035914">
    <property type="entry name" value="Sperma_CUB_dom_sf"/>
</dbReference>
<proteinExistence type="predicted"/>
<organism evidence="13 14">
    <name type="scientific">Paralvinella palmiformis</name>
    <dbReference type="NCBI Taxonomy" id="53620"/>
    <lineage>
        <taxon>Eukaryota</taxon>
        <taxon>Metazoa</taxon>
        <taxon>Spiralia</taxon>
        <taxon>Lophotrochozoa</taxon>
        <taxon>Annelida</taxon>
        <taxon>Polychaeta</taxon>
        <taxon>Sedentaria</taxon>
        <taxon>Canalipalpata</taxon>
        <taxon>Terebellida</taxon>
        <taxon>Terebelliformia</taxon>
        <taxon>Alvinellidae</taxon>
        <taxon>Paralvinella</taxon>
    </lineage>
</organism>
<feature type="region of interest" description="Disordered" evidence="10">
    <location>
        <begin position="698"/>
        <end position="817"/>
    </location>
</feature>
<dbReference type="SMART" id="SM00235">
    <property type="entry name" value="ZnMc"/>
    <property type="match status" value="1"/>
</dbReference>
<evidence type="ECO:0000256" key="3">
    <source>
        <dbReference type="ARBA" id="ARBA00022801"/>
    </source>
</evidence>
<dbReference type="Pfam" id="PF01400">
    <property type="entry name" value="Astacin"/>
    <property type="match status" value="1"/>
</dbReference>
<dbReference type="GO" id="GO:0004222">
    <property type="term" value="F:metalloendopeptidase activity"/>
    <property type="evidence" value="ECO:0007669"/>
    <property type="project" value="UniProtKB-UniRule"/>
</dbReference>
<evidence type="ECO:0000256" key="4">
    <source>
        <dbReference type="ARBA" id="ARBA00022833"/>
    </source>
</evidence>
<dbReference type="Gene3D" id="2.60.120.290">
    <property type="entry name" value="Spermadhesin, CUB domain"/>
    <property type="match status" value="1"/>
</dbReference>
<feature type="compositionally biased region" description="Polar residues" evidence="10">
    <location>
        <begin position="739"/>
        <end position="763"/>
    </location>
</feature>
<evidence type="ECO:0000259" key="12">
    <source>
        <dbReference type="PROSITE" id="PS51864"/>
    </source>
</evidence>
<dbReference type="InterPro" id="IPR034035">
    <property type="entry name" value="Astacin-like_dom"/>
</dbReference>
<keyword evidence="5 8" id="KW-0482">Metalloprotease</keyword>
<evidence type="ECO:0000259" key="11">
    <source>
        <dbReference type="PROSITE" id="PS01180"/>
    </source>
</evidence>
<feature type="region of interest" description="Disordered" evidence="10">
    <location>
        <begin position="601"/>
        <end position="631"/>
    </location>
</feature>
<comment type="caution">
    <text evidence="7">Lacks conserved residue(s) required for the propagation of feature annotation.</text>
</comment>
<dbReference type="CDD" id="cd04280">
    <property type="entry name" value="ZnMc_astacin_like"/>
    <property type="match status" value="1"/>
</dbReference>
<evidence type="ECO:0000256" key="7">
    <source>
        <dbReference type="PROSITE-ProRule" id="PRU00059"/>
    </source>
</evidence>
<keyword evidence="4 8" id="KW-0862">Zinc</keyword>
<dbReference type="Pfam" id="PF00431">
    <property type="entry name" value="CUB"/>
    <property type="match status" value="1"/>
</dbReference>
<keyword evidence="14" id="KW-1185">Reference proteome</keyword>
<dbReference type="GO" id="GO:0008270">
    <property type="term" value="F:zinc ion binding"/>
    <property type="evidence" value="ECO:0007669"/>
    <property type="project" value="UniProtKB-UniRule"/>
</dbReference>
<evidence type="ECO:0000256" key="1">
    <source>
        <dbReference type="ARBA" id="ARBA00022670"/>
    </source>
</evidence>
<evidence type="ECO:0000313" key="13">
    <source>
        <dbReference type="EMBL" id="KAK2142791.1"/>
    </source>
</evidence>
<comment type="caution">
    <text evidence="13">The sequence shown here is derived from an EMBL/GenBank/DDBJ whole genome shotgun (WGS) entry which is preliminary data.</text>
</comment>
<dbReference type="PANTHER" id="PTHR10127">
    <property type="entry name" value="DISCOIDIN, CUB, EGF, LAMININ , AND ZINC METALLOPROTEASE DOMAIN CONTAINING"/>
    <property type="match status" value="1"/>
</dbReference>
<keyword evidence="6" id="KW-1015">Disulfide bond</keyword>
<comment type="cofactor">
    <cofactor evidence="8 9">
        <name>Zn(2+)</name>
        <dbReference type="ChEBI" id="CHEBI:29105"/>
    </cofactor>
    <text evidence="8 9">Binds 1 zinc ion per subunit.</text>
</comment>
<sequence length="817" mass="91703">MRRSERRNNLQICPGLDSNTGGSDLWSSTLPLDHGGAPYYCTWPVLRDYQGNGSRFRDKHRGRRYPSGKPDDMTLKELFETRGQGRTKHENIRRMADHIRRRFLKPGQTLPDKMDDKFDDLVFTEDQLRFIDQLFADSQAEVGHSNKRQKRKVINFGDPGIPFNKWETTNIHYMIDGTQSMEQQADIVAAMDHWAEKTCLRFVEAPSDVDTIPYIYITKDENEGCWSYIGRVTNSGPQILNLASDCFLSDGRIGTIIHELGHALGFVHEHTRDDRDVYVTINEDNILSGLETQFTLWQIGWLNPDTLTKAAYDMSSVMHYSAKAFSNNNDYTITANNPLYAGNMGQRRYLTFWDAYAANEEYCSDACNSKISCRRGGYQDPKECDSCICPEGFTGQYCGTEQANTAVCPDSGHMDIGLDPLCIDVQLYSSSNNQLKCDWHIQAASGCTIDFWFEKVNLACSAADRSCHDYVEVRYADKLAIRGPRFCCTAVPDAINGTLGKYQTSETNELLVNLDSVYSAQGYMPSFKLCLKLLCNDDYKHANDNNTNNSNNIYNYSCCNDLYNNYTNHNKNHADNDNKTNNNSIYNYSCCNDLYNNNTNHNKNHADNEQNQNKDYNYSAKTSNNKPTIKKLTTTTKPTTTASTTTAAVTTSTTTTPTITKTTLTTTTKPTTTASTTTAAVTTSTTTTPTITKTTLTTTTKPTTTASTTTAAVTTSTTTTPTITKTTLTTTPTTKITIQSSSTADQTTARSATTTKAPDSSTTRKSRKRPDFRRSGRKKSPEKSRRQRGRKSSRRRAFRRDDSSSESSDRDTKSRKH</sequence>
<feature type="compositionally biased region" description="Basic residues" evidence="10">
    <location>
        <begin position="785"/>
        <end position="798"/>
    </location>
</feature>
<dbReference type="Proteomes" id="UP001208570">
    <property type="component" value="Unassembled WGS sequence"/>
</dbReference>
<feature type="compositionally biased region" description="Basic residues" evidence="10">
    <location>
        <begin position="57"/>
        <end position="66"/>
    </location>
</feature>
<gene>
    <name evidence="13" type="ORF">LSH36_913g01063</name>
</gene>
<keyword evidence="1 8" id="KW-0645">Protease</keyword>
<dbReference type="InterPro" id="IPR000742">
    <property type="entry name" value="EGF"/>
</dbReference>
<feature type="region of interest" description="Disordered" evidence="10">
    <location>
        <begin position="52"/>
        <end position="72"/>
    </location>
</feature>
<keyword evidence="2 8" id="KW-0479">Metal-binding</keyword>
<feature type="active site" evidence="8">
    <location>
        <position position="259"/>
    </location>
</feature>
<dbReference type="PROSITE" id="PS00022">
    <property type="entry name" value="EGF_1"/>
    <property type="match status" value="1"/>
</dbReference>
<dbReference type="PROSITE" id="PS01180">
    <property type="entry name" value="CUB"/>
    <property type="match status" value="1"/>
</dbReference>
<dbReference type="PRINTS" id="PR00480">
    <property type="entry name" value="ASTACIN"/>
</dbReference>
<feature type="compositionally biased region" description="Polar residues" evidence="10">
    <location>
        <begin position="609"/>
        <end position="626"/>
    </location>
</feature>
<dbReference type="EC" id="3.4.24.-" evidence="9"/>
<feature type="compositionally biased region" description="Basic and acidic residues" evidence="10">
    <location>
        <begin position="799"/>
        <end position="817"/>
    </location>
</feature>
<evidence type="ECO:0000256" key="5">
    <source>
        <dbReference type="ARBA" id="ARBA00023049"/>
    </source>
</evidence>
<feature type="domain" description="CUB" evidence="11">
    <location>
        <begin position="398"/>
        <end position="534"/>
    </location>
</feature>
<dbReference type="InterPro" id="IPR006026">
    <property type="entry name" value="Peptidase_Metallo"/>
</dbReference>
<evidence type="ECO:0000256" key="6">
    <source>
        <dbReference type="ARBA" id="ARBA00023157"/>
    </source>
</evidence>
<dbReference type="InterPro" id="IPR001506">
    <property type="entry name" value="Peptidase_M12A"/>
</dbReference>
<dbReference type="AlphaFoldDB" id="A0AAD9IYA0"/>
<dbReference type="EMBL" id="JAODUP010000913">
    <property type="protein sequence ID" value="KAK2142791.1"/>
    <property type="molecule type" value="Genomic_DNA"/>
</dbReference>